<dbReference type="NCBIfam" id="NF006099">
    <property type="entry name" value="PRK08251.1"/>
    <property type="match status" value="1"/>
</dbReference>
<gene>
    <name evidence="4" type="ORF">SAMN04488094_12612</name>
</gene>
<dbReference type="InterPro" id="IPR002347">
    <property type="entry name" value="SDR_fam"/>
</dbReference>
<keyword evidence="5" id="KW-1185">Reference proteome</keyword>
<dbReference type="InterPro" id="IPR036291">
    <property type="entry name" value="NAD(P)-bd_dom_sf"/>
</dbReference>
<dbReference type="EMBL" id="FOLG01000026">
    <property type="protein sequence ID" value="SFD27945.1"/>
    <property type="molecule type" value="Genomic_DNA"/>
</dbReference>
<name>A0A1I1R0V7_9RHOB</name>
<evidence type="ECO:0000256" key="1">
    <source>
        <dbReference type="ARBA" id="ARBA00006484"/>
    </source>
</evidence>
<evidence type="ECO:0000259" key="3">
    <source>
        <dbReference type="SMART" id="SM00822"/>
    </source>
</evidence>
<evidence type="ECO:0000313" key="5">
    <source>
        <dbReference type="Proteomes" id="UP000198728"/>
    </source>
</evidence>
<dbReference type="AlphaFoldDB" id="A0A1I1R0V7"/>
<dbReference type="Proteomes" id="UP000198728">
    <property type="component" value="Unassembled WGS sequence"/>
</dbReference>
<organism evidence="4 5">
    <name type="scientific">Tropicimonas isoalkanivorans</name>
    <dbReference type="NCBI Taxonomy" id="441112"/>
    <lineage>
        <taxon>Bacteria</taxon>
        <taxon>Pseudomonadati</taxon>
        <taxon>Pseudomonadota</taxon>
        <taxon>Alphaproteobacteria</taxon>
        <taxon>Rhodobacterales</taxon>
        <taxon>Roseobacteraceae</taxon>
        <taxon>Tropicimonas</taxon>
    </lineage>
</organism>
<keyword evidence="2" id="KW-0560">Oxidoreductase</keyword>
<evidence type="ECO:0000313" key="4">
    <source>
        <dbReference type="EMBL" id="SFD27945.1"/>
    </source>
</evidence>
<protein>
    <submittedName>
        <fullName evidence="4">Short-chain dehydrogenase</fullName>
    </submittedName>
</protein>
<dbReference type="SMART" id="SM00822">
    <property type="entry name" value="PKS_KR"/>
    <property type="match status" value="1"/>
</dbReference>
<comment type="similarity">
    <text evidence="1">Belongs to the short-chain dehydrogenases/reductases (SDR) family.</text>
</comment>
<sequence>MSHTVKDEITLITGASSGLGAGMAREIAARGGHLALCARRVDQLQALKADITAAHPACRVEIAALDVTDAAAVAATFADFRARMGRLDRVIINAGIGRGVPVGKGGWAENRATLETNLIAAFAQAEAAMAAFRDQNKGHLVVMSSMSAIRGMRGAMTAYATSKAAVAAMAEGLRAECLRKPGIDVTTIYAGYIRTELNAHIPASKTPWIIGADKGARLLVDAIARRPATAYVPRWPWAPLGALMRVLPLSLVSKIT</sequence>
<dbReference type="GO" id="GO:0016491">
    <property type="term" value="F:oxidoreductase activity"/>
    <property type="evidence" value="ECO:0007669"/>
    <property type="project" value="UniProtKB-KW"/>
</dbReference>
<dbReference type="RefSeq" id="WP_218152902.1">
    <property type="nucleotide sequence ID" value="NZ_FOLG01000026.1"/>
</dbReference>
<dbReference type="Gene3D" id="3.40.50.720">
    <property type="entry name" value="NAD(P)-binding Rossmann-like Domain"/>
    <property type="match status" value="1"/>
</dbReference>
<evidence type="ECO:0000256" key="2">
    <source>
        <dbReference type="ARBA" id="ARBA00023002"/>
    </source>
</evidence>
<dbReference type="Pfam" id="PF00106">
    <property type="entry name" value="adh_short"/>
    <property type="match status" value="1"/>
</dbReference>
<dbReference type="PRINTS" id="PR00081">
    <property type="entry name" value="GDHRDH"/>
</dbReference>
<dbReference type="SUPFAM" id="SSF51735">
    <property type="entry name" value="NAD(P)-binding Rossmann-fold domains"/>
    <property type="match status" value="1"/>
</dbReference>
<feature type="domain" description="Ketoreductase" evidence="3">
    <location>
        <begin position="8"/>
        <end position="196"/>
    </location>
</feature>
<dbReference type="PANTHER" id="PTHR44196">
    <property type="entry name" value="DEHYDROGENASE/REDUCTASE SDR FAMILY MEMBER 7B"/>
    <property type="match status" value="1"/>
</dbReference>
<dbReference type="PANTHER" id="PTHR44196:SF1">
    <property type="entry name" value="DEHYDROGENASE_REDUCTASE SDR FAMILY MEMBER 7B"/>
    <property type="match status" value="1"/>
</dbReference>
<accession>A0A1I1R0V7</accession>
<dbReference type="InterPro" id="IPR057326">
    <property type="entry name" value="KR_dom"/>
</dbReference>
<proteinExistence type="inferred from homology"/>
<dbReference type="GO" id="GO:0016020">
    <property type="term" value="C:membrane"/>
    <property type="evidence" value="ECO:0007669"/>
    <property type="project" value="TreeGrafter"/>
</dbReference>
<dbReference type="STRING" id="441112.SAMN04488094_12612"/>
<reference evidence="4 5" key="1">
    <citation type="submission" date="2016-10" db="EMBL/GenBank/DDBJ databases">
        <authorList>
            <person name="de Groot N.N."/>
        </authorList>
    </citation>
    <scope>NUCLEOTIDE SEQUENCE [LARGE SCALE GENOMIC DNA]</scope>
    <source>
        <strain evidence="4 5">DSM 19548</strain>
    </source>
</reference>